<accession>A0A168J633</accession>
<feature type="domain" description="ISXO2-like transposase" evidence="3">
    <location>
        <begin position="456"/>
        <end position="576"/>
    </location>
</feature>
<dbReference type="InterPro" id="IPR024445">
    <property type="entry name" value="Tnp_ISXO2-like"/>
</dbReference>
<protein>
    <recommendedName>
        <fullName evidence="3">ISXO2-like transposase domain-containing protein</fullName>
    </recommendedName>
</protein>
<evidence type="ECO:0000313" key="4">
    <source>
        <dbReference type="EMBL" id="OAD00798.1"/>
    </source>
</evidence>
<dbReference type="EMBL" id="AMYB01000006">
    <property type="protein sequence ID" value="OAD00798.1"/>
    <property type="molecule type" value="Genomic_DNA"/>
</dbReference>
<dbReference type="Pfam" id="PF12762">
    <property type="entry name" value="DDE_Tnp_IS1595"/>
    <property type="match status" value="1"/>
</dbReference>
<name>A0A168J633_MUCCL</name>
<sequence>MSNNSYLPPVVLAQARRPAVGNRRQTPVAPSITIAALQDKLKVAETKIASQELRIAASEQRIAALECLLLPRQSTTTGTSTPRMQRNPEVSREVRASFKAYQKENNGVGVIIADHAVAADFNDNAKQRMAQTAELLEGPAGLSSPLAASVVKRRSRSRANEHLKYQKAKTKKAIKAERYKGKLASRRRELSKRRHATFINNPQAYMNTIMDISVRFDEVNTSLKTIRSMVVVAFILNSKIEEIINEATQRDNRQSSSNVDNVINLVSSDDEPEVDMEYIPSSTIMSDDHFDHDDDNMIISSSSDSEPTHDTSDTENEEQAAVERDIFLDNASGNADDIVDADIPGLSLWSRTVVVPMKTIHEVYAFCCTRAAAIDFLRDEGVFWNPETPMAETTGSFFFNRHIQPNDVLLVLYFWAIKTPRMAISKAVGIQQKYTSKVLNDWYNMIYCVLREGDTKIGGPGVIVEIDESKFGKRKYHRGHRVEGVWVVGGIERTPERKCFLITVENRNSLTLEAIIRCHVLPGSVVHTDCWRAYRSIPGIVSDSQHRIANHSEEYITDDDVHTNTTEGNYTSMLGN</sequence>
<keyword evidence="5" id="KW-1185">Reference proteome</keyword>
<evidence type="ECO:0000256" key="1">
    <source>
        <dbReference type="SAM" id="Coils"/>
    </source>
</evidence>
<evidence type="ECO:0000256" key="2">
    <source>
        <dbReference type="SAM" id="MobiDB-lite"/>
    </source>
</evidence>
<dbReference type="PANTHER" id="PTHR47163:SF2">
    <property type="entry name" value="SI:DKEY-17M8.2"/>
    <property type="match status" value="1"/>
</dbReference>
<gene>
    <name evidence="4" type="ORF">MUCCIDRAFT_112210</name>
</gene>
<dbReference type="STRING" id="747725.A0A168J633"/>
<dbReference type="SMART" id="SM01126">
    <property type="entry name" value="DDE_Tnp_IS1595"/>
    <property type="match status" value="1"/>
</dbReference>
<evidence type="ECO:0000259" key="3">
    <source>
        <dbReference type="SMART" id="SM01126"/>
    </source>
</evidence>
<proteinExistence type="predicted"/>
<comment type="caution">
    <text evidence="4">The sequence shown here is derived from an EMBL/GenBank/DDBJ whole genome shotgun (WGS) entry which is preliminary data.</text>
</comment>
<dbReference type="OrthoDB" id="5598606at2759"/>
<evidence type="ECO:0000313" key="5">
    <source>
        <dbReference type="Proteomes" id="UP000077051"/>
    </source>
</evidence>
<dbReference type="InterPro" id="IPR053164">
    <property type="entry name" value="IS1016-like_transposase"/>
</dbReference>
<feature type="region of interest" description="Disordered" evidence="2">
    <location>
        <begin position="293"/>
        <end position="318"/>
    </location>
</feature>
<dbReference type="AlphaFoldDB" id="A0A168J633"/>
<feature type="coiled-coil region" evidence="1">
    <location>
        <begin position="34"/>
        <end position="68"/>
    </location>
</feature>
<dbReference type="Proteomes" id="UP000077051">
    <property type="component" value="Unassembled WGS sequence"/>
</dbReference>
<reference evidence="4 5" key="1">
    <citation type="submission" date="2015-06" db="EMBL/GenBank/DDBJ databases">
        <title>Expansion of signal transduction pathways in fungi by whole-genome duplication.</title>
        <authorList>
            <consortium name="DOE Joint Genome Institute"/>
            <person name="Corrochano L.M."/>
            <person name="Kuo A."/>
            <person name="Marcet-Houben M."/>
            <person name="Polaino S."/>
            <person name="Salamov A."/>
            <person name="Villalobos J.M."/>
            <person name="Alvarez M.I."/>
            <person name="Avalos J."/>
            <person name="Benito E.P."/>
            <person name="Benoit I."/>
            <person name="Burger G."/>
            <person name="Camino L.P."/>
            <person name="Canovas D."/>
            <person name="Cerda-Olmedo E."/>
            <person name="Cheng J.-F."/>
            <person name="Dominguez A."/>
            <person name="Elias M."/>
            <person name="Eslava A.P."/>
            <person name="Glaser F."/>
            <person name="Grimwood J."/>
            <person name="Gutierrez G."/>
            <person name="Heitman J."/>
            <person name="Henrissat B."/>
            <person name="Iturriaga E.A."/>
            <person name="Lang B.F."/>
            <person name="Lavin J.L."/>
            <person name="Lee S."/>
            <person name="Li W."/>
            <person name="Lindquist E."/>
            <person name="Lopez-Garcia S."/>
            <person name="Luque E.M."/>
            <person name="Marcos A.T."/>
            <person name="Martin J."/>
            <person name="Mccluskey K."/>
            <person name="Medina H.R."/>
            <person name="Miralles-Duran A."/>
            <person name="Miyazaki A."/>
            <person name="Munoz-Torres E."/>
            <person name="Oguiza J.A."/>
            <person name="Ohm R."/>
            <person name="Olmedo M."/>
            <person name="Orejas M."/>
            <person name="Ortiz-Castellanos L."/>
            <person name="Pisabarro A.G."/>
            <person name="Rodriguez-Romero J."/>
            <person name="Ruiz-Herrera J."/>
            <person name="Ruiz-Vazquez R."/>
            <person name="Sanz C."/>
            <person name="Schackwitz W."/>
            <person name="Schmutz J."/>
            <person name="Shahriari M."/>
            <person name="Shelest E."/>
            <person name="Silva-Franco F."/>
            <person name="Soanes D."/>
            <person name="Syed K."/>
            <person name="Tagua V.G."/>
            <person name="Talbot N.J."/>
            <person name="Thon M."/>
            <person name="De Vries R.P."/>
            <person name="Wiebenga A."/>
            <person name="Yadav J.S."/>
            <person name="Braun E.L."/>
            <person name="Baker S."/>
            <person name="Garre V."/>
            <person name="Horwitz B."/>
            <person name="Torres-Martinez S."/>
            <person name="Idnurm A."/>
            <person name="Herrera-Estrella A."/>
            <person name="Gabaldon T."/>
            <person name="Grigoriev I.V."/>
        </authorList>
    </citation>
    <scope>NUCLEOTIDE SEQUENCE [LARGE SCALE GENOMIC DNA]</scope>
    <source>
        <strain evidence="4 5">CBS 277.49</strain>
    </source>
</reference>
<dbReference type="PANTHER" id="PTHR47163">
    <property type="entry name" value="DDE_TNP_IS1595 DOMAIN-CONTAINING PROTEIN"/>
    <property type="match status" value="1"/>
</dbReference>
<organism evidence="4 5">
    <name type="scientific">Mucor lusitanicus CBS 277.49</name>
    <dbReference type="NCBI Taxonomy" id="747725"/>
    <lineage>
        <taxon>Eukaryota</taxon>
        <taxon>Fungi</taxon>
        <taxon>Fungi incertae sedis</taxon>
        <taxon>Mucoromycota</taxon>
        <taxon>Mucoromycotina</taxon>
        <taxon>Mucoromycetes</taxon>
        <taxon>Mucorales</taxon>
        <taxon>Mucorineae</taxon>
        <taxon>Mucoraceae</taxon>
        <taxon>Mucor</taxon>
    </lineage>
</organism>
<dbReference type="VEuPathDB" id="FungiDB:MUCCIDRAFT_112210"/>
<keyword evidence="1" id="KW-0175">Coiled coil</keyword>